<dbReference type="InterPro" id="IPR050508">
    <property type="entry name" value="Methyltransf_Superfamily"/>
</dbReference>
<dbReference type="SUPFAM" id="SSF53335">
    <property type="entry name" value="S-adenosyl-L-methionine-dependent methyltransferases"/>
    <property type="match status" value="1"/>
</dbReference>
<sequence>MGEPNWLRETRAAYDEVAVDYARLVHGELARKPLERALLATFAELVGGGGTTRAAASGPVVEVGCGTGRVTAHLRGLGLDVAGLDLSPGMVAVARESWPGLRFAVASMTALPLPDGGLAGLVAWYSIIHLPPAALPAVFAEFHRVLAPGGELLLAFKAGDRRIRLEQAYGHTVSYDVHWLPPDRIAAQLAAAGFAVHARLVREPEDYERGPQAYLLARRPHDADPA</sequence>
<feature type="domain" description="Methyltransferase" evidence="1">
    <location>
        <begin position="60"/>
        <end position="150"/>
    </location>
</feature>
<protein>
    <submittedName>
        <fullName evidence="2">Methyltransferase</fullName>
    </submittedName>
</protein>
<evidence type="ECO:0000259" key="1">
    <source>
        <dbReference type="Pfam" id="PF13649"/>
    </source>
</evidence>
<dbReference type="Gene3D" id="3.40.50.150">
    <property type="entry name" value="Vaccinia Virus protein VP39"/>
    <property type="match status" value="1"/>
</dbReference>
<comment type="caution">
    <text evidence="2">The sequence shown here is derived from an EMBL/GenBank/DDBJ whole genome shotgun (WGS) entry which is preliminary data.</text>
</comment>
<dbReference type="GO" id="GO:0032259">
    <property type="term" value="P:methylation"/>
    <property type="evidence" value="ECO:0007669"/>
    <property type="project" value="UniProtKB-KW"/>
</dbReference>
<dbReference type="Pfam" id="PF13649">
    <property type="entry name" value="Methyltransf_25"/>
    <property type="match status" value="1"/>
</dbReference>
<proteinExistence type="predicted"/>
<evidence type="ECO:0000313" key="3">
    <source>
        <dbReference type="Proteomes" id="UP000032254"/>
    </source>
</evidence>
<dbReference type="InterPro" id="IPR029063">
    <property type="entry name" value="SAM-dependent_MTases_sf"/>
</dbReference>
<dbReference type="CDD" id="cd02440">
    <property type="entry name" value="AdoMet_MTases"/>
    <property type="match status" value="1"/>
</dbReference>
<reference evidence="2 3" key="1">
    <citation type="submission" date="2015-01" db="EMBL/GenBank/DDBJ databases">
        <title>Sequencing and annotation of Micromonospora carbonacea strain JXNU-1 genome.</title>
        <authorList>
            <person name="Long Z."/>
            <person name="Huang Y."/>
            <person name="Jiang Y."/>
        </authorList>
    </citation>
    <scope>NUCLEOTIDE SEQUENCE [LARGE SCALE GENOMIC DNA]</scope>
    <source>
        <strain evidence="2 3">JXNU-1</strain>
    </source>
</reference>
<keyword evidence="2" id="KW-0489">Methyltransferase</keyword>
<accession>A0A0D0X4A7</accession>
<gene>
    <name evidence="2" type="ORF">TK50_10020</name>
</gene>
<dbReference type="GO" id="GO:0008168">
    <property type="term" value="F:methyltransferase activity"/>
    <property type="evidence" value="ECO:0007669"/>
    <property type="project" value="UniProtKB-KW"/>
</dbReference>
<dbReference type="PATRIC" id="fig|47853.6.peg.2132"/>
<keyword evidence="2" id="KW-0808">Transferase</keyword>
<dbReference type="PANTHER" id="PTHR42912">
    <property type="entry name" value="METHYLTRANSFERASE"/>
    <property type="match status" value="1"/>
</dbReference>
<dbReference type="OrthoDB" id="9805171at2"/>
<dbReference type="EMBL" id="JXSX01000001">
    <property type="protein sequence ID" value="KIR65684.1"/>
    <property type="molecule type" value="Genomic_DNA"/>
</dbReference>
<name>A0A0D0X4A7_9ACTN</name>
<dbReference type="InterPro" id="IPR041698">
    <property type="entry name" value="Methyltransf_25"/>
</dbReference>
<evidence type="ECO:0000313" key="2">
    <source>
        <dbReference type="EMBL" id="KIR65684.1"/>
    </source>
</evidence>
<dbReference type="RefSeq" id="WP_043962493.1">
    <property type="nucleotide sequence ID" value="NZ_JBEZEN010000010.1"/>
</dbReference>
<dbReference type="GeneID" id="301304470"/>
<dbReference type="AlphaFoldDB" id="A0A0D0X4A7"/>
<organism evidence="2 3">
    <name type="scientific">Micromonospora haikouensis</name>
    <dbReference type="NCBI Taxonomy" id="686309"/>
    <lineage>
        <taxon>Bacteria</taxon>
        <taxon>Bacillati</taxon>
        <taxon>Actinomycetota</taxon>
        <taxon>Actinomycetes</taxon>
        <taxon>Micromonosporales</taxon>
        <taxon>Micromonosporaceae</taxon>
        <taxon>Micromonospora</taxon>
    </lineage>
</organism>
<keyword evidence="3" id="KW-1185">Reference proteome</keyword>
<dbReference type="Proteomes" id="UP000032254">
    <property type="component" value="Unassembled WGS sequence"/>
</dbReference>